<proteinExistence type="predicted"/>
<keyword evidence="3" id="KW-1185">Reference proteome</keyword>
<name>A0ABR0NP73_GOSAR</name>
<protein>
    <submittedName>
        <fullName evidence="2">Uncharacterized protein</fullName>
    </submittedName>
</protein>
<feature type="region of interest" description="Disordered" evidence="1">
    <location>
        <begin position="65"/>
        <end position="102"/>
    </location>
</feature>
<evidence type="ECO:0000313" key="3">
    <source>
        <dbReference type="Proteomes" id="UP001358586"/>
    </source>
</evidence>
<accession>A0ABR0NP73</accession>
<evidence type="ECO:0000313" key="2">
    <source>
        <dbReference type="EMBL" id="KAK5803116.1"/>
    </source>
</evidence>
<comment type="caution">
    <text evidence="2">The sequence shown here is derived from an EMBL/GenBank/DDBJ whole genome shotgun (WGS) entry which is preliminary data.</text>
</comment>
<feature type="compositionally biased region" description="Low complexity" evidence="1">
    <location>
        <begin position="66"/>
        <end position="92"/>
    </location>
</feature>
<sequence>MTETLSSPLSPLVIRVSASTKVTSNYPLPVLDGGLKASGLRSWMASRVRDENALQYISFHPPCSLSRSTDTSTSPATASSSLAASSGFRRSSYSQQKRKCYS</sequence>
<organism evidence="2 3">
    <name type="scientific">Gossypium arboreum</name>
    <name type="common">Tree cotton</name>
    <name type="synonym">Gossypium nanking</name>
    <dbReference type="NCBI Taxonomy" id="29729"/>
    <lineage>
        <taxon>Eukaryota</taxon>
        <taxon>Viridiplantae</taxon>
        <taxon>Streptophyta</taxon>
        <taxon>Embryophyta</taxon>
        <taxon>Tracheophyta</taxon>
        <taxon>Spermatophyta</taxon>
        <taxon>Magnoliopsida</taxon>
        <taxon>eudicotyledons</taxon>
        <taxon>Gunneridae</taxon>
        <taxon>Pentapetalae</taxon>
        <taxon>rosids</taxon>
        <taxon>malvids</taxon>
        <taxon>Malvales</taxon>
        <taxon>Malvaceae</taxon>
        <taxon>Malvoideae</taxon>
        <taxon>Gossypium</taxon>
    </lineage>
</organism>
<gene>
    <name evidence="2" type="ORF">PVK06_030757</name>
</gene>
<dbReference type="Proteomes" id="UP001358586">
    <property type="component" value="Chromosome 9"/>
</dbReference>
<evidence type="ECO:0000256" key="1">
    <source>
        <dbReference type="SAM" id="MobiDB-lite"/>
    </source>
</evidence>
<dbReference type="EMBL" id="JARKNE010000009">
    <property type="protein sequence ID" value="KAK5803116.1"/>
    <property type="molecule type" value="Genomic_DNA"/>
</dbReference>
<reference evidence="2 3" key="1">
    <citation type="submission" date="2023-03" db="EMBL/GenBank/DDBJ databases">
        <title>WGS of Gossypium arboreum.</title>
        <authorList>
            <person name="Yu D."/>
        </authorList>
    </citation>
    <scope>NUCLEOTIDE SEQUENCE [LARGE SCALE GENOMIC DNA]</scope>
    <source>
        <tissue evidence="2">Leaf</tissue>
    </source>
</reference>